<dbReference type="EMBL" id="ML170551">
    <property type="protein sequence ID" value="TDL13557.1"/>
    <property type="molecule type" value="Genomic_DNA"/>
</dbReference>
<gene>
    <name evidence="3" type="ORF">BD410DRAFT_810437</name>
</gene>
<proteinExistence type="predicted"/>
<evidence type="ECO:0000256" key="1">
    <source>
        <dbReference type="SAM" id="Coils"/>
    </source>
</evidence>
<reference evidence="3 4" key="1">
    <citation type="submission" date="2018-06" db="EMBL/GenBank/DDBJ databases">
        <title>A transcriptomic atlas of mushroom development highlights an independent origin of complex multicellularity.</title>
        <authorList>
            <consortium name="DOE Joint Genome Institute"/>
            <person name="Krizsan K."/>
            <person name="Almasi E."/>
            <person name="Merenyi Z."/>
            <person name="Sahu N."/>
            <person name="Viragh M."/>
            <person name="Koszo T."/>
            <person name="Mondo S."/>
            <person name="Kiss B."/>
            <person name="Balint B."/>
            <person name="Kues U."/>
            <person name="Barry K."/>
            <person name="Hegedus J.C."/>
            <person name="Henrissat B."/>
            <person name="Johnson J."/>
            <person name="Lipzen A."/>
            <person name="Ohm R."/>
            <person name="Nagy I."/>
            <person name="Pangilinan J."/>
            <person name="Yan J."/>
            <person name="Xiong Y."/>
            <person name="Grigoriev I.V."/>
            <person name="Hibbett D.S."/>
            <person name="Nagy L.G."/>
        </authorList>
    </citation>
    <scope>NUCLEOTIDE SEQUENCE [LARGE SCALE GENOMIC DNA]</scope>
    <source>
        <strain evidence="3 4">SZMC22713</strain>
    </source>
</reference>
<evidence type="ECO:0000256" key="2">
    <source>
        <dbReference type="SAM" id="MobiDB-lite"/>
    </source>
</evidence>
<keyword evidence="4" id="KW-1185">Reference proteome</keyword>
<feature type="coiled-coil region" evidence="1">
    <location>
        <begin position="90"/>
        <end position="117"/>
    </location>
</feature>
<evidence type="ECO:0000313" key="3">
    <source>
        <dbReference type="EMBL" id="TDL13557.1"/>
    </source>
</evidence>
<dbReference type="AlphaFoldDB" id="A0A4Y7PE29"/>
<evidence type="ECO:0000313" key="4">
    <source>
        <dbReference type="Proteomes" id="UP000294933"/>
    </source>
</evidence>
<organism evidence="3 4">
    <name type="scientific">Rickenella mellea</name>
    <dbReference type="NCBI Taxonomy" id="50990"/>
    <lineage>
        <taxon>Eukaryota</taxon>
        <taxon>Fungi</taxon>
        <taxon>Dikarya</taxon>
        <taxon>Basidiomycota</taxon>
        <taxon>Agaricomycotina</taxon>
        <taxon>Agaricomycetes</taxon>
        <taxon>Hymenochaetales</taxon>
        <taxon>Rickenellaceae</taxon>
        <taxon>Rickenella</taxon>
    </lineage>
</organism>
<feature type="region of interest" description="Disordered" evidence="2">
    <location>
        <begin position="38"/>
        <end position="68"/>
    </location>
</feature>
<dbReference type="Proteomes" id="UP000294933">
    <property type="component" value="Unassembled WGS sequence"/>
</dbReference>
<accession>A0A4Y7PE29</accession>
<dbReference type="VEuPathDB" id="FungiDB:BD410DRAFT_810437"/>
<sequence>MAPPKKVLGYTRSVIKWGYSNGSKDSDVGDDVMVTAGMEGRGALPDVESDTSQSVGAAEQEAHSTPDSLTLSDIESLFEGKGEQEELLHIANLDRLEQKAMEAFEEAEETLEHVMQNFRVKRRKYSEAMFSARRAFGRYMARRGLPENGKNNSGVKLLRNGDPSAIHLRDGVCPRIAEEISLRRRYGPNMSAGAALRDRASHSNVTFCDGELGMYDKRTPARWRSATVFRTRTRGTIDGFAALQFRWIESGHFAAPIECTLSRVMSPNTPLWPDLQEPFTDLEHPRGKKKLLLLCVIELAGLFFGTKYTLVRSLWNCNLQCKFVGDHGRADGEVAAVGKQNPSDPGRLTPSNNTIYSSSMSSARTVDYQPPNVTFRDPYTLTNPEKRNTRRACLRAAAESATRCWEFMGCTRVVIRGAPHGSGSMHEEHLTLDYYFNGEHLGGAHIPFKSKHTKYFLKRMEWWSAKTPRWFM</sequence>
<keyword evidence="1" id="KW-0175">Coiled coil</keyword>
<name>A0A4Y7PE29_9AGAM</name>
<protein>
    <submittedName>
        <fullName evidence="3">Uncharacterized protein</fullName>
    </submittedName>
</protein>